<dbReference type="EMBL" id="RKQN01000004">
    <property type="protein sequence ID" value="RPE75973.1"/>
    <property type="molecule type" value="Genomic_DNA"/>
</dbReference>
<dbReference type="GO" id="GO:0051213">
    <property type="term" value="F:dioxygenase activity"/>
    <property type="evidence" value="ECO:0007669"/>
    <property type="project" value="InterPro"/>
</dbReference>
<dbReference type="Proteomes" id="UP000269708">
    <property type="component" value="Unassembled WGS sequence"/>
</dbReference>
<evidence type="ECO:0000313" key="2">
    <source>
        <dbReference type="Proteomes" id="UP000269708"/>
    </source>
</evidence>
<dbReference type="AlphaFoldDB" id="A0A3N4V1E1"/>
<keyword evidence="2" id="KW-1185">Reference proteome</keyword>
<dbReference type="OrthoDB" id="6681382at2"/>
<dbReference type="Pfam" id="PF10014">
    <property type="entry name" value="2OG-Fe_Oxy_2"/>
    <property type="match status" value="1"/>
</dbReference>
<evidence type="ECO:0000313" key="1">
    <source>
        <dbReference type="EMBL" id="RPE75973.1"/>
    </source>
</evidence>
<gene>
    <name evidence="1" type="ORF">EDC50_2874</name>
</gene>
<sequence>MSSGSRHGSAAPALAEVRARVREAGFAFVDGAAMRGWLERRQTLGDWDAFAASWDRLGPDPYLARVGRQRRRRHAVFAAEGEALRREPHQPHYQTLDYNPLQGGIERWFEPVEDAVAGSASLRAILAFARDFFAPLAPEVSAWRIEVHQFRIEAQQDRPGQPTPEGVHRDGVDYVLVLMVDRRNIASGTTTIHAADGGEVGSFTLTRPFDAALVDDARVFHGVTPVTPLDPRQPSHRDVLVATLRRSG</sequence>
<protein>
    <recommendedName>
        <fullName evidence="3">2OG-Fe dioxygenase family protein</fullName>
    </recommendedName>
</protein>
<reference evidence="1 2" key="1">
    <citation type="submission" date="2018-11" db="EMBL/GenBank/DDBJ databases">
        <title>Genomic Encyclopedia of Type Strains, Phase IV (KMG-IV): sequencing the most valuable type-strain genomes for metagenomic binning, comparative biology and taxonomic classification.</title>
        <authorList>
            <person name="Goeker M."/>
        </authorList>
    </citation>
    <scope>NUCLEOTIDE SEQUENCE [LARGE SCALE GENOMIC DNA]</scope>
    <source>
        <strain evidence="1 2">DSM 25623</strain>
    </source>
</reference>
<dbReference type="RefSeq" id="WP_123771173.1">
    <property type="nucleotide sequence ID" value="NZ_RKQN01000004.1"/>
</dbReference>
<proteinExistence type="predicted"/>
<dbReference type="Gene3D" id="2.60.120.620">
    <property type="entry name" value="q2cbj1_9rhob like domain"/>
    <property type="match status" value="1"/>
</dbReference>
<evidence type="ECO:0008006" key="3">
    <source>
        <dbReference type="Google" id="ProtNLM"/>
    </source>
</evidence>
<comment type="caution">
    <text evidence="1">The sequence shown here is derived from an EMBL/GenBank/DDBJ whole genome shotgun (WGS) entry which is preliminary data.</text>
</comment>
<dbReference type="InterPro" id="IPR018724">
    <property type="entry name" value="2OG-Fe_dioxygenase"/>
</dbReference>
<organism evidence="1 2">
    <name type="scientific">Vulcaniibacterium tengchongense</name>
    <dbReference type="NCBI Taxonomy" id="1273429"/>
    <lineage>
        <taxon>Bacteria</taxon>
        <taxon>Pseudomonadati</taxon>
        <taxon>Pseudomonadota</taxon>
        <taxon>Gammaproteobacteria</taxon>
        <taxon>Lysobacterales</taxon>
        <taxon>Lysobacteraceae</taxon>
        <taxon>Vulcaniibacterium</taxon>
    </lineage>
</organism>
<name>A0A3N4V1E1_9GAMM</name>
<accession>A0A3N4V1E1</accession>